<dbReference type="GO" id="GO:0005737">
    <property type="term" value="C:cytoplasm"/>
    <property type="evidence" value="ECO:0007669"/>
    <property type="project" value="TreeGrafter"/>
</dbReference>
<comment type="similarity">
    <text evidence="1">Belongs to the metallo-dependent hydrolases superfamily. Hydantoinase/dihydropyrimidinase family.</text>
</comment>
<dbReference type="RefSeq" id="WP_072771331.1">
    <property type="nucleotide sequence ID" value="NZ_FRDN01000004.1"/>
</dbReference>
<dbReference type="InterPro" id="IPR011059">
    <property type="entry name" value="Metal-dep_hydrolase_composite"/>
</dbReference>
<proteinExistence type="inferred from homology"/>
<dbReference type="GO" id="GO:0004038">
    <property type="term" value="F:allantoinase activity"/>
    <property type="evidence" value="ECO:0007669"/>
    <property type="project" value="TreeGrafter"/>
</dbReference>
<dbReference type="Gene3D" id="2.30.40.10">
    <property type="entry name" value="Urease, subunit C, domain 1"/>
    <property type="match status" value="1"/>
</dbReference>
<dbReference type="FunFam" id="3.20.20.140:FF:000174">
    <property type="entry name" value="Dihydropyrimidinase-related protein 2"/>
    <property type="match status" value="1"/>
</dbReference>
<feature type="domain" description="Amidohydrolase-related" evidence="2">
    <location>
        <begin position="50"/>
        <end position="424"/>
    </location>
</feature>
<dbReference type="STRING" id="1121395.SAMN02745215_00746"/>
<dbReference type="SUPFAM" id="SSF51556">
    <property type="entry name" value="Metallo-dependent hydrolases"/>
    <property type="match status" value="1"/>
</dbReference>
<name>A0A1M7SES8_9FIRM</name>
<protein>
    <submittedName>
        <fullName evidence="3">Dihydroorotase</fullName>
    </submittedName>
</protein>
<organism evidence="3 4">
    <name type="scientific">Desulfitobacterium chlororespirans DSM 11544</name>
    <dbReference type="NCBI Taxonomy" id="1121395"/>
    <lineage>
        <taxon>Bacteria</taxon>
        <taxon>Bacillati</taxon>
        <taxon>Bacillota</taxon>
        <taxon>Clostridia</taxon>
        <taxon>Eubacteriales</taxon>
        <taxon>Desulfitobacteriaceae</taxon>
        <taxon>Desulfitobacterium</taxon>
    </lineage>
</organism>
<sequence length="444" mass="48630">MYDLQIINAKILTQQGQINGCITVKDGKIEAISSSPLGNSEQTLDAKGRTVLPGFIDQHVHFMDPGENEREDFIHGTSAAAMAGVTTVIEHTHSHPIRTVEDFERKKNYVEQRALVDFGFAAHVWPGQYEELAKLWQKGIAYFKMFTCTTHGVPGQNSADLYGAFANIASFGGKVLIHCEDEALTAHNERILKRNHRNDGYVIKEWRSKAAEAVSVANVCFIAKETGAQVTLAHLSHPKVVRLVQQAKASGAKLRAEICPQYLFFEEDGLAANGPFGKFTPPARSAQESQELMELVKNGELDILASDHAPSTKAHKTAGTIWTTPFGLPGIDTTSAVMLTAVNKNKLSLERLVQIYAENPAKALGLYPKKGSISVGADADLVLVDLEKRWTIEDDLIFSKAKWSPFTGFECIGKPVMTLLRGQIIMCEGKLLGKPGDGQFAKRA</sequence>
<dbReference type="Gene3D" id="3.20.20.140">
    <property type="entry name" value="Metal-dependent hydrolases"/>
    <property type="match status" value="1"/>
</dbReference>
<dbReference type="CDD" id="cd01302">
    <property type="entry name" value="Cyclic_amidohydrolases"/>
    <property type="match status" value="1"/>
</dbReference>
<keyword evidence="4" id="KW-1185">Reference proteome</keyword>
<dbReference type="Proteomes" id="UP000184010">
    <property type="component" value="Unassembled WGS sequence"/>
</dbReference>
<dbReference type="AlphaFoldDB" id="A0A1M7SES8"/>
<dbReference type="InterPro" id="IPR050138">
    <property type="entry name" value="DHOase/Allantoinase_Hydrolase"/>
</dbReference>
<evidence type="ECO:0000256" key="1">
    <source>
        <dbReference type="ARBA" id="ARBA00008829"/>
    </source>
</evidence>
<dbReference type="InterPro" id="IPR006680">
    <property type="entry name" value="Amidohydro-rel"/>
</dbReference>
<dbReference type="GO" id="GO:0006145">
    <property type="term" value="P:purine nucleobase catabolic process"/>
    <property type="evidence" value="ECO:0007669"/>
    <property type="project" value="TreeGrafter"/>
</dbReference>
<gene>
    <name evidence="3" type="ORF">SAMN02745215_00746</name>
</gene>
<accession>A0A1M7SES8</accession>
<dbReference type="NCBIfam" id="TIGR00857">
    <property type="entry name" value="pyrC_multi"/>
    <property type="match status" value="1"/>
</dbReference>
<dbReference type="PANTHER" id="PTHR43668:SF2">
    <property type="entry name" value="ALLANTOINASE"/>
    <property type="match status" value="1"/>
</dbReference>
<evidence type="ECO:0000313" key="3">
    <source>
        <dbReference type="EMBL" id="SHN56978.1"/>
    </source>
</evidence>
<dbReference type="Pfam" id="PF01979">
    <property type="entry name" value="Amidohydro_1"/>
    <property type="match status" value="1"/>
</dbReference>
<dbReference type="InterPro" id="IPR032466">
    <property type="entry name" value="Metal_Hydrolase"/>
</dbReference>
<evidence type="ECO:0000259" key="2">
    <source>
        <dbReference type="Pfam" id="PF01979"/>
    </source>
</evidence>
<reference evidence="4" key="1">
    <citation type="submission" date="2016-12" db="EMBL/GenBank/DDBJ databases">
        <authorList>
            <person name="Varghese N."/>
            <person name="Submissions S."/>
        </authorList>
    </citation>
    <scope>NUCLEOTIDE SEQUENCE [LARGE SCALE GENOMIC DNA]</scope>
    <source>
        <strain evidence="4">DSM 11544</strain>
    </source>
</reference>
<dbReference type="EMBL" id="FRDN01000004">
    <property type="protein sequence ID" value="SHN56978.1"/>
    <property type="molecule type" value="Genomic_DNA"/>
</dbReference>
<evidence type="ECO:0000313" key="4">
    <source>
        <dbReference type="Proteomes" id="UP000184010"/>
    </source>
</evidence>
<dbReference type="PANTHER" id="PTHR43668">
    <property type="entry name" value="ALLANTOINASE"/>
    <property type="match status" value="1"/>
</dbReference>
<dbReference type="SUPFAM" id="SSF51338">
    <property type="entry name" value="Composite domain of metallo-dependent hydrolases"/>
    <property type="match status" value="1"/>
</dbReference>